<keyword evidence="5 9" id="KW-0064">Aspartyl protease</keyword>
<keyword evidence="8 9" id="KW-0472">Membrane</keyword>
<dbReference type="PRINTS" id="PR00781">
    <property type="entry name" value="LIPOSIGPTASE"/>
</dbReference>
<dbReference type="UniPathway" id="UPA00665"/>
<dbReference type="HAMAP" id="MF_00161">
    <property type="entry name" value="LspA"/>
    <property type="match status" value="1"/>
</dbReference>
<protein>
    <recommendedName>
        <fullName evidence="9">Lipoprotein signal peptidase</fullName>
        <ecNumber evidence="9">3.4.23.36</ecNumber>
    </recommendedName>
    <alternativeName>
        <fullName evidence="9">Prolipoprotein signal peptidase</fullName>
    </alternativeName>
    <alternativeName>
        <fullName evidence="9">Signal peptidase II</fullName>
        <shortName evidence="9">SPase II</shortName>
    </alternativeName>
</protein>
<proteinExistence type="inferred from homology"/>
<keyword evidence="3 9" id="KW-0645">Protease</keyword>
<keyword evidence="13" id="KW-1185">Reference proteome</keyword>
<comment type="function">
    <text evidence="9 10">This protein specifically catalyzes the removal of signal peptides from prolipoproteins.</text>
</comment>
<organism evidence="12 13">
    <name type="scientific">Anaerocolumna xylanovorans DSM 12503</name>
    <dbReference type="NCBI Taxonomy" id="1121345"/>
    <lineage>
        <taxon>Bacteria</taxon>
        <taxon>Bacillati</taxon>
        <taxon>Bacillota</taxon>
        <taxon>Clostridia</taxon>
        <taxon>Lachnospirales</taxon>
        <taxon>Lachnospiraceae</taxon>
        <taxon>Anaerocolumna</taxon>
    </lineage>
</organism>
<comment type="catalytic activity">
    <reaction evidence="9 10">
        <text>Release of signal peptides from bacterial membrane prolipoproteins. Hydrolyzes -Xaa-Yaa-Zaa-|-(S,diacylglyceryl)Cys-, in which Xaa is hydrophobic (preferably Leu), and Yaa (Ala or Ser) and Zaa (Gly or Ala) have small, neutral side chains.</text>
        <dbReference type="EC" id="3.4.23.36"/>
    </reaction>
</comment>
<evidence type="ECO:0000256" key="9">
    <source>
        <dbReference type="HAMAP-Rule" id="MF_00161"/>
    </source>
</evidence>
<keyword evidence="6 9" id="KW-0378">Hydrolase</keyword>
<dbReference type="PANTHER" id="PTHR33695">
    <property type="entry name" value="LIPOPROTEIN SIGNAL PEPTIDASE"/>
    <property type="match status" value="1"/>
</dbReference>
<dbReference type="EMBL" id="FRFD01000003">
    <property type="protein sequence ID" value="SHO45858.1"/>
    <property type="molecule type" value="Genomic_DNA"/>
</dbReference>
<evidence type="ECO:0000256" key="11">
    <source>
        <dbReference type="RuleBase" id="RU004181"/>
    </source>
</evidence>
<keyword evidence="7 9" id="KW-1133">Transmembrane helix</keyword>
<dbReference type="AlphaFoldDB" id="A0A1M7Y278"/>
<evidence type="ECO:0000313" key="12">
    <source>
        <dbReference type="EMBL" id="SHO45858.1"/>
    </source>
</evidence>
<dbReference type="OrthoDB" id="9810259at2"/>
<evidence type="ECO:0000256" key="5">
    <source>
        <dbReference type="ARBA" id="ARBA00022750"/>
    </source>
</evidence>
<accession>A0A1M7Y278</accession>
<feature type="transmembrane region" description="Helical" evidence="9">
    <location>
        <begin position="49"/>
        <end position="76"/>
    </location>
</feature>
<dbReference type="RefSeq" id="WP_073587710.1">
    <property type="nucleotide sequence ID" value="NZ_FRFD01000003.1"/>
</dbReference>
<dbReference type="GO" id="GO:0004190">
    <property type="term" value="F:aspartic-type endopeptidase activity"/>
    <property type="evidence" value="ECO:0007669"/>
    <property type="project" value="UniProtKB-UniRule"/>
</dbReference>
<dbReference type="Proteomes" id="UP000184612">
    <property type="component" value="Unassembled WGS sequence"/>
</dbReference>
<keyword evidence="4 9" id="KW-0812">Transmembrane</keyword>
<comment type="subcellular location">
    <subcellularLocation>
        <location evidence="9">Cell membrane</location>
        <topology evidence="9">Multi-pass membrane protein</topology>
    </subcellularLocation>
</comment>
<feature type="transmembrane region" description="Helical" evidence="9">
    <location>
        <begin position="125"/>
        <end position="149"/>
    </location>
</feature>
<feature type="active site" evidence="9">
    <location>
        <position position="115"/>
    </location>
</feature>
<reference evidence="12 13" key="1">
    <citation type="submission" date="2016-12" db="EMBL/GenBank/DDBJ databases">
        <authorList>
            <person name="Song W.-J."/>
            <person name="Kurnit D.M."/>
        </authorList>
    </citation>
    <scope>NUCLEOTIDE SEQUENCE [LARGE SCALE GENOMIC DNA]</scope>
    <source>
        <strain evidence="12 13">DSM 12503</strain>
    </source>
</reference>
<comment type="similarity">
    <text evidence="1 9 11">Belongs to the peptidase A8 family.</text>
</comment>
<evidence type="ECO:0000256" key="7">
    <source>
        <dbReference type="ARBA" id="ARBA00022989"/>
    </source>
</evidence>
<dbReference type="GO" id="GO:0005886">
    <property type="term" value="C:plasma membrane"/>
    <property type="evidence" value="ECO:0007669"/>
    <property type="project" value="UniProtKB-SubCell"/>
</dbReference>
<feature type="active site" evidence="9">
    <location>
        <position position="131"/>
    </location>
</feature>
<evidence type="ECO:0000256" key="6">
    <source>
        <dbReference type="ARBA" id="ARBA00022801"/>
    </source>
</evidence>
<dbReference type="PANTHER" id="PTHR33695:SF1">
    <property type="entry name" value="LIPOPROTEIN SIGNAL PEPTIDASE"/>
    <property type="match status" value="1"/>
</dbReference>
<dbReference type="Pfam" id="PF01252">
    <property type="entry name" value="Peptidase_A8"/>
    <property type="match status" value="1"/>
</dbReference>
<evidence type="ECO:0000256" key="2">
    <source>
        <dbReference type="ARBA" id="ARBA00022475"/>
    </source>
</evidence>
<gene>
    <name evidence="9" type="primary">lspA</name>
    <name evidence="12" type="ORF">SAMN02745217_01087</name>
</gene>
<dbReference type="STRING" id="1121345.SAMN02745217_01087"/>
<evidence type="ECO:0000256" key="1">
    <source>
        <dbReference type="ARBA" id="ARBA00006139"/>
    </source>
</evidence>
<evidence type="ECO:0000313" key="13">
    <source>
        <dbReference type="Proteomes" id="UP000184612"/>
    </source>
</evidence>
<evidence type="ECO:0000256" key="3">
    <source>
        <dbReference type="ARBA" id="ARBA00022670"/>
    </source>
</evidence>
<comment type="caution">
    <text evidence="9">Lacks conserved residue(s) required for the propagation of feature annotation.</text>
</comment>
<comment type="pathway">
    <text evidence="9">Protein modification; lipoprotein biosynthesis (signal peptide cleavage).</text>
</comment>
<evidence type="ECO:0000256" key="10">
    <source>
        <dbReference type="RuleBase" id="RU000594"/>
    </source>
</evidence>
<dbReference type="EC" id="3.4.23.36" evidence="9"/>
<dbReference type="InterPro" id="IPR001872">
    <property type="entry name" value="Peptidase_A8"/>
</dbReference>
<dbReference type="NCBIfam" id="TIGR00077">
    <property type="entry name" value="lspA"/>
    <property type="match status" value="1"/>
</dbReference>
<name>A0A1M7Y278_9FIRM</name>
<dbReference type="GO" id="GO:0006508">
    <property type="term" value="P:proteolysis"/>
    <property type="evidence" value="ECO:0007669"/>
    <property type="project" value="UniProtKB-KW"/>
</dbReference>
<feature type="transmembrane region" description="Helical" evidence="9">
    <location>
        <begin position="88"/>
        <end position="105"/>
    </location>
</feature>
<keyword evidence="2 9" id="KW-1003">Cell membrane</keyword>
<dbReference type="PROSITE" id="PS00855">
    <property type="entry name" value="SPASE_II"/>
    <property type="match status" value="1"/>
</dbReference>
<sequence>MRKFRHFIYFILLVILDQFTKHLAASDLKENPFIVIPKVFQFTYHENNGAVWGILSGQIVFLIILTFLLLSLMVFLYLKVPTDKRYNAIRIILVFICAGAVGNLIDRIFNRYVVDFIYFELIDFPVFNLADCYVTLSSILLILLGLFYYKDEDFEFLSLKSAKTVTTVTNDETEEKEDKEK</sequence>
<evidence type="ECO:0000256" key="8">
    <source>
        <dbReference type="ARBA" id="ARBA00023136"/>
    </source>
</evidence>
<evidence type="ECO:0000256" key="4">
    <source>
        <dbReference type="ARBA" id="ARBA00022692"/>
    </source>
</evidence>